<dbReference type="Pfam" id="PF00903">
    <property type="entry name" value="Glyoxalase"/>
    <property type="match status" value="1"/>
</dbReference>
<dbReference type="RefSeq" id="WP_344824369.1">
    <property type="nucleotide sequence ID" value="NZ_BAABEZ010000022.1"/>
</dbReference>
<evidence type="ECO:0000313" key="3">
    <source>
        <dbReference type="Proteomes" id="UP001501410"/>
    </source>
</evidence>
<dbReference type="InterPro" id="IPR029068">
    <property type="entry name" value="Glyas_Bleomycin-R_OHBP_Dase"/>
</dbReference>
<accession>A0ABP8MQS7</accession>
<dbReference type="Proteomes" id="UP001501410">
    <property type="component" value="Unassembled WGS sequence"/>
</dbReference>
<keyword evidence="3" id="KW-1185">Reference proteome</keyword>
<dbReference type="PANTHER" id="PTHR33990">
    <property type="entry name" value="PROTEIN YJDN-RELATED"/>
    <property type="match status" value="1"/>
</dbReference>
<organism evidence="2 3">
    <name type="scientific">Rurimicrobium arvi</name>
    <dbReference type="NCBI Taxonomy" id="2049916"/>
    <lineage>
        <taxon>Bacteria</taxon>
        <taxon>Pseudomonadati</taxon>
        <taxon>Bacteroidota</taxon>
        <taxon>Chitinophagia</taxon>
        <taxon>Chitinophagales</taxon>
        <taxon>Chitinophagaceae</taxon>
        <taxon>Rurimicrobium</taxon>
    </lineage>
</organism>
<dbReference type="InterPro" id="IPR028973">
    <property type="entry name" value="PhnB-like"/>
</dbReference>
<evidence type="ECO:0000259" key="1">
    <source>
        <dbReference type="Pfam" id="PF00903"/>
    </source>
</evidence>
<sequence length="141" mass="15715">MAAIHPHVNFNGNAEEAFNFYKSVFGGEFANIVRFKDIPGAGHVQEHEMNNIMHIALPIGGNMLMANDVPESLGRVNEQENRSKIVITADSREEADKLFHGLSAGGDVEVPIGDSPWGSYFAMFRDKYGIEWMIDFMPDRA</sequence>
<feature type="domain" description="Glyoxalase/fosfomycin resistance/dioxygenase" evidence="1">
    <location>
        <begin position="10"/>
        <end position="134"/>
    </location>
</feature>
<protein>
    <submittedName>
        <fullName evidence="2">VOC family protein</fullName>
    </submittedName>
</protein>
<dbReference type="InterPro" id="IPR004360">
    <property type="entry name" value="Glyas_Fos-R_dOase_dom"/>
</dbReference>
<reference evidence="3" key="1">
    <citation type="journal article" date="2019" name="Int. J. Syst. Evol. Microbiol.">
        <title>The Global Catalogue of Microorganisms (GCM) 10K type strain sequencing project: providing services to taxonomists for standard genome sequencing and annotation.</title>
        <authorList>
            <consortium name="The Broad Institute Genomics Platform"/>
            <consortium name="The Broad Institute Genome Sequencing Center for Infectious Disease"/>
            <person name="Wu L."/>
            <person name="Ma J."/>
        </authorList>
    </citation>
    <scope>NUCLEOTIDE SEQUENCE [LARGE SCALE GENOMIC DNA]</scope>
    <source>
        <strain evidence="3">JCM 31921</strain>
    </source>
</reference>
<name>A0ABP8MQS7_9BACT</name>
<evidence type="ECO:0000313" key="2">
    <source>
        <dbReference type="EMBL" id="GAA4453327.1"/>
    </source>
</evidence>
<dbReference type="Gene3D" id="3.10.180.10">
    <property type="entry name" value="2,3-Dihydroxybiphenyl 1,2-Dioxygenase, domain 1"/>
    <property type="match status" value="1"/>
</dbReference>
<proteinExistence type="predicted"/>
<dbReference type="PANTHER" id="PTHR33990:SF1">
    <property type="entry name" value="PROTEIN YJDN"/>
    <property type="match status" value="1"/>
</dbReference>
<comment type="caution">
    <text evidence="2">The sequence shown here is derived from an EMBL/GenBank/DDBJ whole genome shotgun (WGS) entry which is preliminary data.</text>
</comment>
<gene>
    <name evidence="2" type="ORF">GCM10023092_13450</name>
</gene>
<dbReference type="CDD" id="cd06588">
    <property type="entry name" value="PhnB_like"/>
    <property type="match status" value="1"/>
</dbReference>
<dbReference type="EMBL" id="BAABEZ010000022">
    <property type="protein sequence ID" value="GAA4453327.1"/>
    <property type="molecule type" value="Genomic_DNA"/>
</dbReference>
<dbReference type="SUPFAM" id="SSF54593">
    <property type="entry name" value="Glyoxalase/Bleomycin resistance protein/Dihydroxybiphenyl dioxygenase"/>
    <property type="match status" value="1"/>
</dbReference>